<protein>
    <submittedName>
        <fullName evidence="1">Uncharacterized protein</fullName>
    </submittedName>
</protein>
<dbReference type="EMBL" id="JPVO01000053">
    <property type="protein sequence ID" value="KGR74870.1"/>
    <property type="molecule type" value="Genomic_DNA"/>
</dbReference>
<accession>A0A0A3HUJ4</accession>
<dbReference type="AlphaFoldDB" id="A0A0A3HUJ4"/>
<evidence type="ECO:0000313" key="1">
    <source>
        <dbReference type="EMBL" id="KGR74870.1"/>
    </source>
</evidence>
<organism evidence="1 2">
    <name type="scientific">Ureibacillus sinduriensis BLB-1 = JCM 15800</name>
    <dbReference type="NCBI Taxonomy" id="1384057"/>
    <lineage>
        <taxon>Bacteria</taxon>
        <taxon>Bacillati</taxon>
        <taxon>Bacillota</taxon>
        <taxon>Bacilli</taxon>
        <taxon>Bacillales</taxon>
        <taxon>Caryophanaceae</taxon>
        <taxon>Ureibacillus</taxon>
    </lineage>
</organism>
<gene>
    <name evidence="1" type="ORF">CD33_13975</name>
</gene>
<name>A0A0A3HUJ4_9BACL</name>
<proteinExistence type="predicted"/>
<dbReference type="STRING" id="1384057.CD33_13975"/>
<sequence length="68" mass="7599">MPDIENPMVSPILTDDPFAQQVGKCHYRHCEEVVYEEQGIKFDGYIYCSTSCLGEDLLAEGVAVDLSK</sequence>
<comment type="caution">
    <text evidence="1">The sequence shown here is derived from an EMBL/GenBank/DDBJ whole genome shotgun (WGS) entry which is preliminary data.</text>
</comment>
<reference evidence="1 2" key="1">
    <citation type="submission" date="2014-02" db="EMBL/GenBank/DDBJ databases">
        <title>Draft genome sequence of Lysinibacillus sinduriensis JCM 15800.</title>
        <authorList>
            <person name="Zhang F."/>
            <person name="Wang G."/>
            <person name="Zhang L."/>
        </authorList>
    </citation>
    <scope>NUCLEOTIDE SEQUENCE [LARGE SCALE GENOMIC DNA]</scope>
    <source>
        <strain evidence="1 2">JCM 15800</strain>
    </source>
</reference>
<evidence type="ECO:0000313" key="2">
    <source>
        <dbReference type="Proteomes" id="UP000030408"/>
    </source>
</evidence>
<dbReference type="Proteomes" id="UP000030408">
    <property type="component" value="Unassembled WGS sequence"/>
</dbReference>
<keyword evidence="2" id="KW-1185">Reference proteome</keyword>